<evidence type="ECO:0000256" key="2">
    <source>
        <dbReference type="ARBA" id="ARBA00022490"/>
    </source>
</evidence>
<dbReference type="InterPro" id="IPR001365">
    <property type="entry name" value="A_deaminase_dom"/>
</dbReference>
<comment type="cofactor">
    <cofactor evidence="1">
        <name>Zn(2+)</name>
        <dbReference type="ChEBI" id="CHEBI:29105"/>
    </cofactor>
</comment>
<keyword evidence="5" id="KW-0862">Zinc</keyword>
<protein>
    <recommendedName>
        <fullName evidence="8">Adenine deaminase</fullName>
        <shortName evidence="8">ADE</shortName>
        <ecNumber evidence="8">3.5.4.2</ecNumber>
    </recommendedName>
    <alternativeName>
        <fullName evidence="8">Adenine aminohydrolase</fullName>
        <shortName evidence="8">AAH</shortName>
    </alternativeName>
</protein>
<dbReference type="PANTHER" id="PTHR43114:SF6">
    <property type="entry name" value="ADENINE DEAMINASE"/>
    <property type="match status" value="1"/>
</dbReference>
<feature type="domain" description="Adenosine deaminase" evidence="9">
    <location>
        <begin position="120"/>
        <end position="390"/>
    </location>
</feature>
<comment type="similarity">
    <text evidence="8">Belongs to the metallo-dependent hydrolases superfamily. Adenosine and AMP deaminases family. Adenine deaminase type 2 subfamily.</text>
</comment>
<dbReference type="GO" id="GO:0005634">
    <property type="term" value="C:nucleus"/>
    <property type="evidence" value="ECO:0007669"/>
    <property type="project" value="UniProtKB-SubCell"/>
</dbReference>
<dbReference type="VEuPathDB" id="FungiDB:F9C07_2098895"/>
<dbReference type="EC" id="3.5.4.2" evidence="8"/>
<evidence type="ECO:0000256" key="8">
    <source>
        <dbReference type="HAMAP-Rule" id="MF_03145"/>
    </source>
</evidence>
<dbReference type="VEuPathDB" id="FungiDB:AFLA_012101"/>
<keyword evidence="7 8" id="KW-0539">Nucleus</keyword>
<dbReference type="AlphaFoldDB" id="A0A5N6GRQ6"/>
<feature type="site" description="Important for catalytic activity" evidence="8">
    <location>
        <position position="318"/>
    </location>
</feature>
<evidence type="ECO:0000256" key="1">
    <source>
        <dbReference type="ARBA" id="ARBA00001947"/>
    </source>
</evidence>
<feature type="binding site" evidence="8">
    <location>
        <position position="376"/>
    </location>
    <ligand>
        <name>substrate</name>
    </ligand>
</feature>
<evidence type="ECO:0000256" key="5">
    <source>
        <dbReference type="ARBA" id="ARBA00022833"/>
    </source>
</evidence>
<dbReference type="GO" id="GO:0005829">
    <property type="term" value="C:cytosol"/>
    <property type="evidence" value="ECO:0007669"/>
    <property type="project" value="TreeGrafter"/>
</dbReference>
<keyword evidence="2 8" id="KW-0963">Cytoplasm</keyword>
<dbReference type="GO" id="GO:0009117">
    <property type="term" value="P:nucleotide metabolic process"/>
    <property type="evidence" value="ECO:0007669"/>
    <property type="project" value="UniProtKB-KW"/>
</dbReference>
<dbReference type="InterPro" id="IPR032466">
    <property type="entry name" value="Metal_Hydrolase"/>
</dbReference>
<accession>A0A5N6GRQ6</accession>
<comment type="caution">
    <text evidence="8">Lacks conserved residue(s) required for the propagation of feature annotation.</text>
</comment>
<evidence type="ECO:0000313" key="10">
    <source>
        <dbReference type="EMBL" id="KAB8244585.1"/>
    </source>
</evidence>
<keyword evidence="4 8" id="KW-0378">Hydrolase</keyword>
<dbReference type="InterPro" id="IPR006650">
    <property type="entry name" value="A/AMP_deam_AS"/>
</dbReference>
<dbReference type="InterPro" id="IPR028892">
    <property type="entry name" value="ADE"/>
</dbReference>
<evidence type="ECO:0000256" key="7">
    <source>
        <dbReference type="ARBA" id="ARBA00023242"/>
    </source>
</evidence>
<evidence type="ECO:0000256" key="4">
    <source>
        <dbReference type="ARBA" id="ARBA00022801"/>
    </source>
</evidence>
<evidence type="ECO:0000256" key="3">
    <source>
        <dbReference type="ARBA" id="ARBA00022723"/>
    </source>
</evidence>
<feature type="active site" description="Proton donor" evidence="8">
    <location>
        <position position="297"/>
    </location>
</feature>
<dbReference type="GO" id="GO:0000034">
    <property type="term" value="F:adenine deaminase activity"/>
    <property type="evidence" value="ECO:0007669"/>
    <property type="project" value="UniProtKB-UniRule"/>
</dbReference>
<keyword evidence="6 8" id="KW-0546">Nucleotide metabolism</keyword>
<keyword evidence="3" id="KW-0479">Metal-binding</keyword>
<comment type="subcellular location">
    <subcellularLocation>
        <location evidence="8">Cytoplasm</location>
    </subcellularLocation>
    <subcellularLocation>
        <location evidence="8">Nucleus</location>
    </subcellularLocation>
</comment>
<gene>
    <name evidence="8" type="primary">AAH1</name>
    <name evidence="10" type="ORF">BDV35DRAFT_406601</name>
</gene>
<dbReference type="GO" id="GO:0046872">
    <property type="term" value="F:metal ion binding"/>
    <property type="evidence" value="ECO:0007669"/>
    <property type="project" value="UniProtKB-KW"/>
</dbReference>
<dbReference type="GO" id="GO:0009168">
    <property type="term" value="P:purine ribonucleoside monophosphate biosynthetic process"/>
    <property type="evidence" value="ECO:0007669"/>
    <property type="project" value="InterPro"/>
</dbReference>
<reference evidence="10" key="1">
    <citation type="submission" date="2019-04" db="EMBL/GenBank/DDBJ databases">
        <title>Friends and foes A comparative genomics study of 23 Aspergillus species from section Flavi.</title>
        <authorList>
            <consortium name="DOE Joint Genome Institute"/>
            <person name="Kjaerbolling I."/>
            <person name="Vesth T."/>
            <person name="Frisvad J.C."/>
            <person name="Nybo J.L."/>
            <person name="Theobald S."/>
            <person name="Kildgaard S."/>
            <person name="Isbrandt T."/>
            <person name="Kuo A."/>
            <person name="Sato A."/>
            <person name="Lyhne E.K."/>
            <person name="Kogle M.E."/>
            <person name="Wiebenga A."/>
            <person name="Kun R.S."/>
            <person name="Lubbers R.J."/>
            <person name="Makela M.R."/>
            <person name="Barry K."/>
            <person name="Chovatia M."/>
            <person name="Clum A."/>
            <person name="Daum C."/>
            <person name="Haridas S."/>
            <person name="He G."/>
            <person name="LaButti K."/>
            <person name="Lipzen A."/>
            <person name="Mondo S."/>
            <person name="Riley R."/>
            <person name="Salamov A."/>
            <person name="Simmons B.A."/>
            <person name="Magnuson J.K."/>
            <person name="Henrissat B."/>
            <person name="Mortensen U.H."/>
            <person name="Larsen T.O."/>
            <person name="Devries R.P."/>
            <person name="Grigoriev I.V."/>
            <person name="Machida M."/>
            <person name="Baker S.E."/>
            <person name="Andersen M.R."/>
        </authorList>
    </citation>
    <scope>NUCLEOTIDE SEQUENCE [LARGE SCALE GENOMIC DNA]</scope>
    <source>
        <strain evidence="10">CBS 121.62</strain>
    </source>
</reference>
<dbReference type="VEuPathDB" id="FungiDB:AFLA_012102"/>
<proteinExistence type="inferred from homology"/>
<dbReference type="PROSITE" id="PS00485">
    <property type="entry name" value="A_DEAMINASE"/>
    <property type="match status" value="1"/>
</dbReference>
<comment type="catalytic activity">
    <reaction evidence="8">
        <text>adenine + H2O + H(+) = hypoxanthine + NH4(+)</text>
        <dbReference type="Rhea" id="RHEA:23688"/>
        <dbReference type="ChEBI" id="CHEBI:15377"/>
        <dbReference type="ChEBI" id="CHEBI:15378"/>
        <dbReference type="ChEBI" id="CHEBI:16708"/>
        <dbReference type="ChEBI" id="CHEBI:17368"/>
        <dbReference type="ChEBI" id="CHEBI:28938"/>
        <dbReference type="EC" id="3.5.4.2"/>
    </reaction>
</comment>
<sequence length="391" mass="43176">MTFEATSDTLASLPFTAEQLDSAAAKCVALQQSGREVHSKRPFAALLLSPDNETVLISSLSLSHVRHAECEVARNAADNYDWNYLAKWITFSQPKKRKASPALCANHHFIHSSSVLKSGFSLARKNKIALPDLPHFQSPEALAARYDRFDNLDDFLNIQYANMSVLITEDNFYELVWYYVLAAHADGVHHAEVFFDPQSHTPWGVPIASVTRGYKRALDRAESELEVTSCRIMCFLRHLPVASAEATFDSVNDFIRDGSIHAVGLDSSEVGFAPELFTDVFQKAKEVGLRRTAHGGEEGDVSYIKGALDSLDAERIDHGIRLVEDQGLLKEIAAKGTLLTICPLSNVYLCTIKSIASLLLREFLDSGVQFSLNSDDPAYFGGGILNNYCVV</sequence>
<dbReference type="Proteomes" id="UP000325434">
    <property type="component" value="Unassembled WGS sequence"/>
</dbReference>
<dbReference type="EMBL" id="ML734624">
    <property type="protein sequence ID" value="KAB8244585.1"/>
    <property type="molecule type" value="Genomic_DNA"/>
</dbReference>
<dbReference type="VEuPathDB" id="FungiDB:F9C07_2124820"/>
<dbReference type="Pfam" id="PF00962">
    <property type="entry name" value="A_deaminase"/>
    <property type="match status" value="1"/>
</dbReference>
<dbReference type="NCBIfam" id="TIGR01430">
    <property type="entry name" value="aden_deam"/>
    <property type="match status" value="1"/>
</dbReference>
<comment type="function">
    <text evidence="8">Catalyzes the hydrolytic deamination of adenine to hypoxanthine. Plays an important role in the purine salvage pathway and in nitrogen catabolism.</text>
</comment>
<name>A0A5N6GRQ6_ASPFL</name>
<dbReference type="HAMAP" id="MF_01962">
    <property type="entry name" value="Adenine_deaminase"/>
    <property type="match status" value="1"/>
</dbReference>
<dbReference type="GO" id="GO:0043103">
    <property type="term" value="P:hypoxanthine salvage"/>
    <property type="evidence" value="ECO:0007669"/>
    <property type="project" value="UniProtKB-UniRule"/>
</dbReference>
<organism evidence="10">
    <name type="scientific">Aspergillus flavus</name>
    <dbReference type="NCBI Taxonomy" id="5059"/>
    <lineage>
        <taxon>Eukaryota</taxon>
        <taxon>Fungi</taxon>
        <taxon>Dikarya</taxon>
        <taxon>Ascomycota</taxon>
        <taxon>Pezizomycotina</taxon>
        <taxon>Eurotiomycetes</taxon>
        <taxon>Eurotiomycetidae</taxon>
        <taxon>Eurotiales</taxon>
        <taxon>Aspergillaceae</taxon>
        <taxon>Aspergillus</taxon>
        <taxon>Aspergillus subgen. Circumdati</taxon>
    </lineage>
</organism>
<evidence type="ECO:0000256" key="6">
    <source>
        <dbReference type="ARBA" id="ARBA00023080"/>
    </source>
</evidence>
<dbReference type="InterPro" id="IPR006330">
    <property type="entry name" value="Ado/ade_deaminase"/>
</dbReference>
<dbReference type="Gene3D" id="3.20.20.140">
    <property type="entry name" value="Metal-dependent hydrolases"/>
    <property type="match status" value="1"/>
</dbReference>
<dbReference type="GO" id="GO:0006146">
    <property type="term" value="P:adenine catabolic process"/>
    <property type="evidence" value="ECO:0007669"/>
    <property type="project" value="UniProtKB-UniRule"/>
</dbReference>
<dbReference type="SUPFAM" id="SSF51556">
    <property type="entry name" value="Metallo-dependent hydrolases"/>
    <property type="match status" value="1"/>
</dbReference>
<dbReference type="PANTHER" id="PTHR43114">
    <property type="entry name" value="ADENINE DEAMINASE"/>
    <property type="match status" value="1"/>
</dbReference>
<evidence type="ECO:0000259" key="9">
    <source>
        <dbReference type="Pfam" id="PF00962"/>
    </source>
</evidence>